<keyword evidence="2" id="KW-1185">Reference proteome</keyword>
<accession>A0ABY4E380</accession>
<evidence type="ECO:0000313" key="1">
    <source>
        <dbReference type="EMBL" id="UOO90235.1"/>
    </source>
</evidence>
<dbReference type="EMBL" id="CP091511">
    <property type="protein sequence ID" value="UOO90235.1"/>
    <property type="molecule type" value="Genomic_DNA"/>
</dbReference>
<name>A0ABY4E380_9NEIS</name>
<gene>
    <name evidence="1" type="ORF">LVJ82_04410</name>
</gene>
<sequence length="70" mass="7733">MGFWDTAGKVAQGALNAIEEKGAEIQSIKMRYEDKSSGELRDIVKGNGFFSASNLEKQVALKILRERGDE</sequence>
<dbReference type="Proteomes" id="UP000832011">
    <property type="component" value="Chromosome"/>
</dbReference>
<reference evidence="1 2" key="1">
    <citation type="journal article" date="2022" name="Res Sq">
        <title>Evolution of multicellular longitudinally dividing oral cavity symbionts (Neisseriaceae).</title>
        <authorList>
            <person name="Nyongesa S."/>
            <person name="Weber P."/>
            <person name="Bernet E."/>
            <person name="Pullido F."/>
            <person name="Nieckarz M."/>
            <person name="Delaby M."/>
            <person name="Nieves C."/>
            <person name="Viehboeck T."/>
            <person name="Krause N."/>
            <person name="Rivera-Millot A."/>
            <person name="Nakamura A."/>
            <person name="Vischer N."/>
            <person name="VanNieuwenhze M."/>
            <person name="Brun Y."/>
            <person name="Cava F."/>
            <person name="Bulgheresi S."/>
            <person name="Veyrier F."/>
        </authorList>
    </citation>
    <scope>NUCLEOTIDE SEQUENCE [LARGE SCALE GENOMIC DNA]</scope>
    <source>
        <strain evidence="1 2">SN4</strain>
    </source>
</reference>
<organism evidence="1 2">
    <name type="scientific">Vitreoscilla massiliensis</name>
    <dbReference type="NCBI Taxonomy" id="1689272"/>
    <lineage>
        <taxon>Bacteria</taxon>
        <taxon>Pseudomonadati</taxon>
        <taxon>Pseudomonadota</taxon>
        <taxon>Betaproteobacteria</taxon>
        <taxon>Neisseriales</taxon>
        <taxon>Neisseriaceae</taxon>
        <taxon>Vitreoscilla</taxon>
    </lineage>
</organism>
<dbReference type="RefSeq" id="WP_058355871.1">
    <property type="nucleotide sequence ID" value="NZ_CABKVG010000008.1"/>
</dbReference>
<proteinExistence type="predicted"/>
<protein>
    <submittedName>
        <fullName evidence="1">Transposase</fullName>
    </submittedName>
</protein>
<evidence type="ECO:0000313" key="2">
    <source>
        <dbReference type="Proteomes" id="UP000832011"/>
    </source>
</evidence>